<accession>A0AAJ5SSH7</accession>
<keyword evidence="1" id="KW-0472">Membrane</keyword>
<proteinExistence type="predicted"/>
<evidence type="ECO:0000313" key="3">
    <source>
        <dbReference type="Proteomes" id="UP001209279"/>
    </source>
</evidence>
<organism evidence="2 3">
    <name type="scientific">Pseudomonas soli</name>
    <dbReference type="NCBI Taxonomy" id="1306993"/>
    <lineage>
        <taxon>Bacteria</taxon>
        <taxon>Pseudomonadati</taxon>
        <taxon>Pseudomonadota</taxon>
        <taxon>Gammaproteobacteria</taxon>
        <taxon>Pseudomonadales</taxon>
        <taxon>Pseudomonadaceae</taxon>
        <taxon>Pseudomonas</taxon>
    </lineage>
</organism>
<feature type="transmembrane region" description="Helical" evidence="1">
    <location>
        <begin position="18"/>
        <end position="38"/>
    </location>
</feature>
<dbReference type="RefSeq" id="WP_263158799.1">
    <property type="nucleotide sequence ID" value="NZ_CP083803.1"/>
</dbReference>
<evidence type="ECO:0000256" key="1">
    <source>
        <dbReference type="SAM" id="Phobius"/>
    </source>
</evidence>
<dbReference type="AlphaFoldDB" id="A0AAJ5SSH7"/>
<keyword evidence="1" id="KW-1133">Transmembrane helix</keyword>
<name>A0AAJ5SSH7_9PSED</name>
<feature type="transmembrane region" description="Helical" evidence="1">
    <location>
        <begin position="58"/>
        <end position="77"/>
    </location>
</feature>
<reference evidence="2" key="1">
    <citation type="submission" date="2021-08" db="EMBL/GenBank/DDBJ databases">
        <authorList>
            <person name="Yaryura P.M."/>
            <person name="Bianco M.I."/>
            <person name="Morais C."/>
            <person name="Setubal J.C."/>
        </authorList>
    </citation>
    <scope>NUCLEOTIDE SEQUENCE</scope>
    <source>
        <strain evidence="2">AP1</strain>
    </source>
</reference>
<evidence type="ECO:0000313" key="2">
    <source>
        <dbReference type="EMBL" id="UXZ44529.1"/>
    </source>
</evidence>
<dbReference type="Proteomes" id="UP001209279">
    <property type="component" value="Chromosome"/>
</dbReference>
<gene>
    <name evidence="2" type="ORF">K7K07_21015</name>
</gene>
<sequence length="231" mass="25702">MTEDACETAQQKTKSTDLFSTFLVVVVLVSVVAAVAFYRTSFDAGLSQSPDKWSAFGSYIGGVFGPLISFLTLLAILKTIGLQKDLLDTQRTEFEALHALQIKSNEAQLAQIKRSEDEAARRLIEESRISALQALNGYMDGVRSEYERKRSQFDVLYQWMIDGKAATSKEDVAAITEKLKLYEKKLALMMILYGDVCFGEFPTVENLKKTVNDGLADIWDPGEGPSFTDVK</sequence>
<dbReference type="EMBL" id="CP083803">
    <property type="protein sequence ID" value="UXZ44529.1"/>
    <property type="molecule type" value="Genomic_DNA"/>
</dbReference>
<keyword evidence="1" id="KW-0812">Transmembrane</keyword>
<protein>
    <submittedName>
        <fullName evidence="2">Uncharacterized protein</fullName>
    </submittedName>
</protein>